<reference evidence="2 3" key="1">
    <citation type="submission" date="2023-06" db="EMBL/GenBank/DDBJ databases">
        <title>Five Gram-positive bacteria isolated from mangrove sediments in Shenzhen, Guangdong, China.</title>
        <authorList>
            <person name="Yu S."/>
            <person name="Zheng W."/>
            <person name="Huang Y."/>
        </authorList>
    </citation>
    <scope>NUCLEOTIDE SEQUENCE [LARGE SCALE GENOMIC DNA]</scope>
    <source>
        <strain evidence="2 3">SaN35-3</strain>
        <plasmid evidence="2 3">unnamed2</plasmid>
    </source>
</reference>
<evidence type="ECO:0008006" key="4">
    <source>
        <dbReference type="Google" id="ProtNLM"/>
    </source>
</evidence>
<name>A0ABY9JYR9_9BACI</name>
<sequence>MFKGFQAPNQHTQVPNEFFDEILLTKGITIAEVKILGFMVRYTFGWQRAGNSLSMTFTEIMNATKLGREAVNNGLKKCLEKEYLQRKEINGDLLYRLKIKDFEDYPWELSFDWQKVHPEKETISKTKKSRKSSDTNVSEEQFDNRTKTSSEIEPIEVRKSNRSKFDYRTDQEAESIEPVEDKSSLNKGLNKSLNKVLNKSIKDSIKTIDLPVSLKIVLERNIDRLIDDEIELVRIKEHYDANKERCTEHVYADMLEYCLEKTKGKIKSIKARLNTGLKNRLELNSSNQSSNNPVRSEKLPKWMENGQENTKTPVEDKNTTDANFEAEKKALEERIKNYYAKKDNSNLVDHG</sequence>
<keyword evidence="2" id="KW-0614">Plasmid</keyword>
<dbReference type="Proteomes" id="UP001197974">
    <property type="component" value="Plasmid unnamed2"/>
</dbReference>
<feature type="region of interest" description="Disordered" evidence="1">
    <location>
        <begin position="282"/>
        <end position="326"/>
    </location>
</feature>
<protein>
    <recommendedName>
        <fullName evidence="4">Bacteriophage lambda Replication protein O N-terminal domain-containing protein</fullName>
    </recommendedName>
</protein>
<dbReference type="EMBL" id="CP129015">
    <property type="protein sequence ID" value="WLR44500.1"/>
    <property type="molecule type" value="Genomic_DNA"/>
</dbReference>
<feature type="compositionally biased region" description="Basic and acidic residues" evidence="1">
    <location>
        <begin position="313"/>
        <end position="326"/>
    </location>
</feature>
<dbReference type="RefSeq" id="WP_226540790.1">
    <property type="nucleotide sequence ID" value="NZ_CP129015.1"/>
</dbReference>
<evidence type="ECO:0000313" key="2">
    <source>
        <dbReference type="EMBL" id="WLR44500.1"/>
    </source>
</evidence>
<proteinExistence type="predicted"/>
<organism evidence="2 3">
    <name type="scientific">Bacillus carboniphilus</name>
    <dbReference type="NCBI Taxonomy" id="86663"/>
    <lineage>
        <taxon>Bacteria</taxon>
        <taxon>Bacillati</taxon>
        <taxon>Bacillota</taxon>
        <taxon>Bacilli</taxon>
        <taxon>Bacillales</taxon>
        <taxon>Bacillaceae</taxon>
        <taxon>Bacillus</taxon>
    </lineage>
</organism>
<keyword evidence="3" id="KW-1185">Reference proteome</keyword>
<dbReference type="InterPro" id="IPR036388">
    <property type="entry name" value="WH-like_DNA-bd_sf"/>
</dbReference>
<accession>A0ABY9JYR9</accession>
<gene>
    <name evidence="2" type="ORF">LC087_19225</name>
</gene>
<evidence type="ECO:0000313" key="3">
    <source>
        <dbReference type="Proteomes" id="UP001197974"/>
    </source>
</evidence>
<feature type="region of interest" description="Disordered" evidence="1">
    <location>
        <begin position="122"/>
        <end position="155"/>
    </location>
</feature>
<feature type="compositionally biased region" description="Basic and acidic residues" evidence="1">
    <location>
        <begin position="142"/>
        <end position="155"/>
    </location>
</feature>
<geneLocation type="plasmid" evidence="2 3">
    <name>unnamed2</name>
</geneLocation>
<evidence type="ECO:0000256" key="1">
    <source>
        <dbReference type="SAM" id="MobiDB-lite"/>
    </source>
</evidence>
<dbReference type="Gene3D" id="1.10.10.10">
    <property type="entry name" value="Winged helix-like DNA-binding domain superfamily/Winged helix DNA-binding domain"/>
    <property type="match status" value="1"/>
</dbReference>